<accession>A0AAW7AJ44</accession>
<dbReference type="Pfam" id="PF02028">
    <property type="entry name" value="BCCT"/>
    <property type="match status" value="1"/>
</dbReference>
<keyword evidence="7 9" id="KW-0472">Membrane</keyword>
<evidence type="ECO:0000256" key="2">
    <source>
        <dbReference type="ARBA" id="ARBA00005658"/>
    </source>
</evidence>
<comment type="similarity">
    <text evidence="2">Belongs to the BCCT transporter (TC 2.A.15) family.</text>
</comment>
<evidence type="ECO:0000256" key="7">
    <source>
        <dbReference type="ARBA" id="ARBA00023136"/>
    </source>
</evidence>
<evidence type="ECO:0000256" key="3">
    <source>
        <dbReference type="ARBA" id="ARBA00022448"/>
    </source>
</evidence>
<feature type="transmembrane region" description="Helical" evidence="9">
    <location>
        <begin position="399"/>
        <end position="425"/>
    </location>
</feature>
<reference evidence="10" key="1">
    <citation type="journal article" date="2023" name="Int. J. Mol. Sci.">
        <title>Antibiotic Resistance/Susceptibility Profiles of Staphylococcus equorum Strains from Cheese, and Genome Analysis for Antibiotic Resistance Genes.</title>
        <authorList>
            <person name="Vazquez L."/>
            <person name="Srednik M.E."/>
            <person name="Rodriguez J."/>
            <person name="Florez A.B."/>
            <person name="Mayo B."/>
        </authorList>
    </citation>
    <scope>NUCLEOTIDE SEQUENCE</scope>
    <source>
        <strain evidence="10">5A3I</strain>
    </source>
</reference>
<dbReference type="InterPro" id="IPR000060">
    <property type="entry name" value="BCCT_transptr"/>
</dbReference>
<comment type="subcellular location">
    <subcellularLocation>
        <location evidence="1">Cell membrane</location>
        <topology evidence="1">Multi-pass membrane protein</topology>
    </subcellularLocation>
</comment>
<feature type="transmembrane region" description="Helical" evidence="9">
    <location>
        <begin position="346"/>
        <end position="371"/>
    </location>
</feature>
<evidence type="ECO:0000256" key="6">
    <source>
        <dbReference type="ARBA" id="ARBA00022989"/>
    </source>
</evidence>
<comment type="caution">
    <text evidence="10">The sequence shown here is derived from an EMBL/GenBank/DDBJ whole genome shotgun (WGS) entry which is preliminary data.</text>
</comment>
<keyword evidence="6 9" id="KW-1133">Transmembrane helix</keyword>
<gene>
    <name evidence="10" type="ORF">P1A27_09185</name>
</gene>
<keyword evidence="5 9" id="KW-0812">Transmembrane</keyword>
<evidence type="ECO:0000256" key="9">
    <source>
        <dbReference type="SAM" id="Phobius"/>
    </source>
</evidence>
<dbReference type="RefSeq" id="WP_285323796.1">
    <property type="nucleotide sequence ID" value="NZ_JARGCK010000005.1"/>
</dbReference>
<dbReference type="EMBL" id="JARGCK010000005">
    <property type="protein sequence ID" value="MDK9866113.1"/>
    <property type="molecule type" value="Genomic_DNA"/>
</dbReference>
<evidence type="ECO:0000256" key="5">
    <source>
        <dbReference type="ARBA" id="ARBA00022692"/>
    </source>
</evidence>
<feature type="transmembrane region" description="Helical" evidence="9">
    <location>
        <begin position="187"/>
        <end position="209"/>
    </location>
</feature>
<evidence type="ECO:0000313" key="11">
    <source>
        <dbReference type="Proteomes" id="UP001174037"/>
    </source>
</evidence>
<evidence type="ECO:0000313" key="10">
    <source>
        <dbReference type="EMBL" id="MDK9866113.1"/>
    </source>
</evidence>
<evidence type="ECO:0000256" key="1">
    <source>
        <dbReference type="ARBA" id="ARBA00004651"/>
    </source>
</evidence>
<keyword evidence="3" id="KW-0813">Transport</keyword>
<sequence>MHLKKMTVVFWVALAICTLFVLYGAILPKQLESVTQTITNFIAVNFGWYYLLLVLVILIVCIYLLFSRYSSITLGEEGEDPEFSLKSWFAMLFSAGMGIGLVFWTTAEPISHAFTLTPLHKAGTQTAINDAMQFSFFHWGVHAWAVYGIVGLVFAYFNFHKGYPGLVSATLIPVLGSKMMKGPIGGAIDVLAIIATVTGVAATLGFGALQINEGLNFLFEIPSNFGTQVIIIIVATLLFTWSAWSGIDKGIKNLSNINMALAFIVLLLLFCVGPTLTILNTFTNSLGDYIANFFNMSLRIPQSGGEKFQWLQQWTIFYWAWWISWAPFVGIFIARVSRGRTIKEFILGVLFVPALVCFLFFAVFGASAIYLQQNGIANIAKEATETATFATLEHFPLGFVLSIVTLIVIMIFFVTSADSATYVLGMLSSKGSINPSGLVKVSWGIILALFAMIMIYTGGTQSIQNLLIIAALPFSIVIIIMIWSLFKSLAIEKPRPSNKLLVTDNQLLQYRKANQEDSENQENQEKQDDKEIETTEDHKRNS</sequence>
<dbReference type="GO" id="GO:0005886">
    <property type="term" value="C:plasma membrane"/>
    <property type="evidence" value="ECO:0007669"/>
    <property type="project" value="UniProtKB-SubCell"/>
</dbReference>
<feature type="transmembrane region" description="Helical" evidence="9">
    <location>
        <begin position="463"/>
        <end position="486"/>
    </location>
</feature>
<dbReference type="PANTHER" id="PTHR30047:SF7">
    <property type="entry name" value="HIGH-AFFINITY CHOLINE TRANSPORT PROTEIN"/>
    <property type="match status" value="1"/>
</dbReference>
<reference evidence="10" key="2">
    <citation type="submission" date="2023-03" db="EMBL/GenBank/DDBJ databases">
        <authorList>
            <person name="Vazquez L."/>
            <person name="Rodriguez J."/>
            <person name="Mayo B."/>
            <person name="Florez A.B."/>
        </authorList>
    </citation>
    <scope>NUCLEOTIDE SEQUENCE</scope>
    <source>
        <strain evidence="10">5A3I</strain>
    </source>
</reference>
<feature type="transmembrane region" description="Helical" evidence="9">
    <location>
        <begin position="437"/>
        <end position="457"/>
    </location>
</feature>
<feature type="transmembrane region" description="Helical" evidence="9">
    <location>
        <begin position="259"/>
        <end position="279"/>
    </location>
</feature>
<protein>
    <submittedName>
        <fullName evidence="10">BCCT family transporter</fullName>
    </submittedName>
</protein>
<keyword evidence="4" id="KW-1003">Cell membrane</keyword>
<organism evidence="10 11">
    <name type="scientific">Staphylococcus equorum</name>
    <dbReference type="NCBI Taxonomy" id="246432"/>
    <lineage>
        <taxon>Bacteria</taxon>
        <taxon>Bacillati</taxon>
        <taxon>Bacillota</taxon>
        <taxon>Bacilli</taxon>
        <taxon>Bacillales</taxon>
        <taxon>Staphylococcaceae</taxon>
        <taxon>Staphylococcus</taxon>
    </lineage>
</organism>
<dbReference type="PANTHER" id="PTHR30047">
    <property type="entry name" value="HIGH-AFFINITY CHOLINE TRANSPORT PROTEIN-RELATED"/>
    <property type="match status" value="1"/>
</dbReference>
<dbReference type="NCBIfam" id="TIGR00842">
    <property type="entry name" value="bcct"/>
    <property type="match status" value="1"/>
</dbReference>
<feature type="transmembrane region" description="Helical" evidence="9">
    <location>
        <begin position="87"/>
        <end position="107"/>
    </location>
</feature>
<feature type="transmembrane region" description="Helical" evidence="9">
    <location>
        <begin position="229"/>
        <end position="247"/>
    </location>
</feature>
<feature type="transmembrane region" description="Helical" evidence="9">
    <location>
        <begin position="136"/>
        <end position="157"/>
    </location>
</feature>
<feature type="transmembrane region" description="Helical" evidence="9">
    <location>
        <begin position="48"/>
        <end position="66"/>
    </location>
</feature>
<name>A0AAW7AJ44_9STAP</name>
<proteinExistence type="inferred from homology"/>
<feature type="region of interest" description="Disordered" evidence="8">
    <location>
        <begin position="512"/>
        <end position="542"/>
    </location>
</feature>
<feature type="transmembrane region" description="Helical" evidence="9">
    <location>
        <begin position="316"/>
        <end position="334"/>
    </location>
</feature>
<dbReference type="GO" id="GO:0022857">
    <property type="term" value="F:transmembrane transporter activity"/>
    <property type="evidence" value="ECO:0007669"/>
    <property type="project" value="InterPro"/>
</dbReference>
<evidence type="ECO:0000256" key="8">
    <source>
        <dbReference type="SAM" id="MobiDB-lite"/>
    </source>
</evidence>
<dbReference type="Proteomes" id="UP001174037">
    <property type="component" value="Unassembled WGS sequence"/>
</dbReference>
<feature type="compositionally biased region" description="Basic and acidic residues" evidence="8">
    <location>
        <begin position="523"/>
        <end position="542"/>
    </location>
</feature>
<evidence type="ECO:0000256" key="4">
    <source>
        <dbReference type="ARBA" id="ARBA00022475"/>
    </source>
</evidence>
<dbReference type="AlphaFoldDB" id="A0AAW7AJ44"/>